<name>A0A1V1NS09_9BACT</name>
<sequence length="97" mass="10146">MVFTASGSYDYSISVPQGSQDLVVDSSGKIYLSDNSNNCVNVYASGSFSYSIGSGNQGLNPDDINSPQDIAVDNSANIYVTVTSGIECIKVFKASGE</sequence>
<evidence type="ECO:0000313" key="2">
    <source>
        <dbReference type="EMBL" id="ETR65286.1"/>
    </source>
</evidence>
<dbReference type="InterPro" id="IPR011042">
    <property type="entry name" value="6-blade_b-propeller_TolB-like"/>
</dbReference>
<dbReference type="AlphaFoldDB" id="A0A1V1NS09"/>
<dbReference type="EMBL" id="ATBP01002981">
    <property type="protein sequence ID" value="ETR65286.1"/>
    <property type="molecule type" value="Genomic_DNA"/>
</dbReference>
<dbReference type="SUPFAM" id="SSF63829">
    <property type="entry name" value="Calcium-dependent phosphotriesterase"/>
    <property type="match status" value="1"/>
</dbReference>
<gene>
    <name evidence="2" type="ORF">OMM_14491</name>
</gene>
<evidence type="ECO:0000313" key="3">
    <source>
        <dbReference type="Proteomes" id="UP000189670"/>
    </source>
</evidence>
<dbReference type="PANTHER" id="PTHR24104">
    <property type="entry name" value="E3 UBIQUITIN-PROTEIN LIGASE NHLRC1-RELATED"/>
    <property type="match status" value="1"/>
</dbReference>
<organism evidence="2 3">
    <name type="scientific">Candidatus Magnetoglobus multicellularis str. Araruama</name>
    <dbReference type="NCBI Taxonomy" id="890399"/>
    <lineage>
        <taxon>Bacteria</taxon>
        <taxon>Pseudomonadati</taxon>
        <taxon>Thermodesulfobacteriota</taxon>
        <taxon>Desulfobacteria</taxon>
        <taxon>Desulfobacterales</taxon>
        <taxon>Desulfobacteraceae</taxon>
        <taxon>Candidatus Magnetoglobus</taxon>
    </lineage>
</organism>
<dbReference type="GO" id="GO:0008270">
    <property type="term" value="F:zinc ion binding"/>
    <property type="evidence" value="ECO:0007669"/>
    <property type="project" value="UniProtKB-KW"/>
</dbReference>
<proteinExistence type="predicted"/>
<protein>
    <recommendedName>
        <fullName evidence="4">NHL repeat containing protein</fullName>
    </recommendedName>
</protein>
<dbReference type="InterPro" id="IPR001258">
    <property type="entry name" value="NHL_repeat"/>
</dbReference>
<dbReference type="PANTHER" id="PTHR24104:SF25">
    <property type="entry name" value="PROTEIN LIN-41"/>
    <property type="match status" value="1"/>
</dbReference>
<feature type="non-terminal residue" evidence="2">
    <location>
        <position position="97"/>
    </location>
</feature>
<dbReference type="Pfam" id="PF01436">
    <property type="entry name" value="NHL"/>
    <property type="match status" value="1"/>
</dbReference>
<dbReference type="Gene3D" id="2.120.10.30">
    <property type="entry name" value="TolB, C-terminal domain"/>
    <property type="match status" value="1"/>
</dbReference>
<comment type="caution">
    <text evidence="2">The sequence shown here is derived from an EMBL/GenBank/DDBJ whole genome shotgun (WGS) entry which is preliminary data.</text>
</comment>
<reference evidence="3" key="1">
    <citation type="submission" date="2012-11" db="EMBL/GenBank/DDBJ databases">
        <authorList>
            <person name="Lucero-Rivera Y.E."/>
            <person name="Tovar-Ramirez D."/>
        </authorList>
    </citation>
    <scope>NUCLEOTIDE SEQUENCE [LARGE SCALE GENOMIC DNA]</scope>
    <source>
        <strain evidence="3">Araruama</strain>
    </source>
</reference>
<keyword evidence="1" id="KW-0677">Repeat</keyword>
<evidence type="ECO:0008006" key="4">
    <source>
        <dbReference type="Google" id="ProtNLM"/>
    </source>
</evidence>
<dbReference type="InterPro" id="IPR050952">
    <property type="entry name" value="TRIM-NHL_E3_ligases"/>
</dbReference>
<dbReference type="Proteomes" id="UP000189670">
    <property type="component" value="Unassembled WGS sequence"/>
</dbReference>
<evidence type="ECO:0000256" key="1">
    <source>
        <dbReference type="ARBA" id="ARBA00022737"/>
    </source>
</evidence>
<accession>A0A1V1NS09</accession>